<dbReference type="InterPro" id="IPR050458">
    <property type="entry name" value="LolB"/>
</dbReference>
<evidence type="ECO:0000259" key="1">
    <source>
        <dbReference type="SMART" id="SM00327"/>
    </source>
</evidence>
<organism evidence="2 3">
    <name type="scientific">Gilliamella apicola</name>
    <dbReference type="NCBI Taxonomy" id="1196095"/>
    <lineage>
        <taxon>Bacteria</taxon>
        <taxon>Pseudomonadati</taxon>
        <taxon>Pseudomonadota</taxon>
        <taxon>Gammaproteobacteria</taxon>
        <taxon>Orbales</taxon>
        <taxon>Orbaceae</taxon>
        <taxon>Gilliamella</taxon>
    </lineage>
</organism>
<gene>
    <name evidence="2" type="ORF">FPQ15_00680</name>
</gene>
<sequence length="390" mass="44509">MINDKQTKNSKTDEQVKRWRLILGQYADEHLNSNNNLGIYDKQIDQALDYLYQHEYRSRGLLMEDKNQSSSKSGGKESSVYNTVNWLRQSRKLFPKSTFERMQNQAIERYHLEGILNDPNAVKELQPNFNSVRLLISLRGKLSNSVQDEVKALIKKVVDEILRKIQTNFINAMTGKKNRFRRSLIKNNQNFDWRATIKANLKHFDHDKQRIIIEKAIFNSRAARQLPWDIILCVDQSGSMDSSIFYSAVCASIITQLPAVRLHLLVFDTQVVDLTHLASDPVEILMTVQLGGGTNIGYALNYAEQKIINPSRTVMVVVSDFCEGVNLTNLYTTVARLNANRVKMLGLAALDYLATPVYDLQVAQELANRGMEIAALTPEHFATWLAEVMK</sequence>
<dbReference type="EMBL" id="VMHM01000001">
    <property type="protein sequence ID" value="TSK06384.1"/>
    <property type="molecule type" value="Genomic_DNA"/>
</dbReference>
<evidence type="ECO:0000313" key="3">
    <source>
        <dbReference type="Proteomes" id="UP000319483"/>
    </source>
</evidence>
<dbReference type="PANTHER" id="PTHR30634">
    <property type="entry name" value="OUTER MEMBRANE LOLAB LIPOPROTEIN INSERTION APPARATUS"/>
    <property type="match status" value="1"/>
</dbReference>
<dbReference type="AlphaFoldDB" id="A0A556SYZ9"/>
<dbReference type="InterPro" id="IPR002035">
    <property type="entry name" value="VWF_A"/>
</dbReference>
<proteinExistence type="predicted"/>
<dbReference type="SMART" id="SM00327">
    <property type="entry name" value="VWA"/>
    <property type="match status" value="1"/>
</dbReference>
<evidence type="ECO:0000313" key="2">
    <source>
        <dbReference type="EMBL" id="TSK06384.1"/>
    </source>
</evidence>
<dbReference type="Proteomes" id="UP000319483">
    <property type="component" value="Unassembled WGS sequence"/>
</dbReference>
<dbReference type="RefSeq" id="WP_144091127.1">
    <property type="nucleotide sequence ID" value="NZ_VMHM01000001.1"/>
</dbReference>
<dbReference type="InterPro" id="IPR036465">
    <property type="entry name" value="vWFA_dom_sf"/>
</dbReference>
<protein>
    <submittedName>
        <fullName evidence="2">VWA domain-containing protein</fullName>
    </submittedName>
</protein>
<dbReference type="Gene3D" id="3.40.50.410">
    <property type="entry name" value="von Willebrand factor, type A domain"/>
    <property type="match status" value="1"/>
</dbReference>
<name>A0A556SYZ9_9GAMM</name>
<reference evidence="2 3" key="1">
    <citation type="submission" date="2019-07" db="EMBL/GenBank/DDBJ databases">
        <title>Gilliamella genomes.</title>
        <authorList>
            <person name="Zheng H."/>
        </authorList>
    </citation>
    <scope>NUCLEOTIDE SEQUENCE [LARGE SCALE GENOMIC DNA]</scope>
    <source>
        <strain evidence="2 3">W8127</strain>
    </source>
</reference>
<feature type="domain" description="VWFA" evidence="1">
    <location>
        <begin position="227"/>
        <end position="386"/>
    </location>
</feature>
<accession>A0A556SYZ9</accession>
<dbReference type="InterPro" id="IPR008912">
    <property type="entry name" value="Uncharacterised_CoxE"/>
</dbReference>
<comment type="caution">
    <text evidence="2">The sequence shown here is derived from an EMBL/GenBank/DDBJ whole genome shotgun (WGS) entry which is preliminary data.</text>
</comment>
<dbReference type="SUPFAM" id="SSF53300">
    <property type="entry name" value="vWA-like"/>
    <property type="match status" value="1"/>
</dbReference>
<dbReference type="PANTHER" id="PTHR30634:SF16">
    <property type="entry name" value="OUTER-MEMBRANE LIPOPROTEIN LOLB"/>
    <property type="match status" value="1"/>
</dbReference>
<dbReference type="Pfam" id="PF05762">
    <property type="entry name" value="VWA_CoxE"/>
    <property type="match status" value="1"/>
</dbReference>